<evidence type="ECO:0000313" key="4">
    <source>
        <dbReference type="EMBL" id="CAB4178923.1"/>
    </source>
</evidence>
<dbReference type="EMBL" id="LR796903">
    <property type="protein sequence ID" value="CAB4173607.1"/>
    <property type="molecule type" value="Genomic_DNA"/>
</dbReference>
<proteinExistence type="predicted"/>
<accession>A0A6J5R7W0</accession>
<dbReference type="EMBL" id="LR796975">
    <property type="protein sequence ID" value="CAB4178923.1"/>
    <property type="molecule type" value="Genomic_DNA"/>
</dbReference>
<name>A0A6J5R7W0_9CAUD</name>
<evidence type="ECO:0000313" key="2">
    <source>
        <dbReference type="EMBL" id="CAB4167535.1"/>
    </source>
</evidence>
<dbReference type="EMBL" id="LR796809">
    <property type="protein sequence ID" value="CAB4167535.1"/>
    <property type="molecule type" value="Genomic_DNA"/>
</dbReference>
<protein>
    <submittedName>
        <fullName evidence="5">Uncharacterized protein</fullName>
    </submittedName>
</protein>
<organism evidence="5">
    <name type="scientific">uncultured Caudovirales phage</name>
    <dbReference type="NCBI Taxonomy" id="2100421"/>
    <lineage>
        <taxon>Viruses</taxon>
        <taxon>Duplodnaviria</taxon>
        <taxon>Heunggongvirae</taxon>
        <taxon>Uroviricota</taxon>
        <taxon>Caudoviricetes</taxon>
        <taxon>Peduoviridae</taxon>
        <taxon>Maltschvirus</taxon>
        <taxon>Maltschvirus maltsch</taxon>
    </lineage>
</organism>
<evidence type="ECO:0000313" key="6">
    <source>
        <dbReference type="EMBL" id="CAB4220265.1"/>
    </source>
</evidence>
<reference evidence="5" key="1">
    <citation type="submission" date="2020-05" db="EMBL/GenBank/DDBJ databases">
        <authorList>
            <person name="Chiriac C."/>
            <person name="Salcher M."/>
            <person name="Ghai R."/>
            <person name="Kavagutti S V."/>
        </authorList>
    </citation>
    <scope>NUCLEOTIDE SEQUENCE</scope>
</reference>
<evidence type="ECO:0000313" key="3">
    <source>
        <dbReference type="EMBL" id="CAB4173607.1"/>
    </source>
</evidence>
<evidence type="ECO:0000313" key="1">
    <source>
        <dbReference type="EMBL" id="CAB4148396.1"/>
    </source>
</evidence>
<dbReference type="EMBL" id="LR796511">
    <property type="protein sequence ID" value="CAB4148396.1"/>
    <property type="molecule type" value="Genomic_DNA"/>
</dbReference>
<dbReference type="EMBL" id="LR797123">
    <property type="protein sequence ID" value="CAB4188685.1"/>
    <property type="molecule type" value="Genomic_DNA"/>
</dbReference>
<dbReference type="EMBL" id="LR797494">
    <property type="protein sequence ID" value="CAB4220265.1"/>
    <property type="molecule type" value="Genomic_DNA"/>
</dbReference>
<gene>
    <name evidence="4" type="ORF">UFOVP1026_13</name>
    <name evidence="5" type="ORF">UFOVP1180_50</name>
    <name evidence="6" type="ORF">UFOVP1629_6</name>
    <name evidence="1" type="ORF">UFOVP527_3</name>
    <name evidence="2" type="ORF">UFOVP855_26</name>
    <name evidence="3" type="ORF">UFOVP954_48</name>
</gene>
<evidence type="ECO:0000313" key="5">
    <source>
        <dbReference type="EMBL" id="CAB4188685.1"/>
    </source>
</evidence>
<sequence length="54" mass="6185">MSLQEWIDSKLAEIANKLPEQIHKDPASFACGYNSGYKGAILDLERFLRRSDEE</sequence>